<dbReference type="GO" id="GO:0004818">
    <property type="term" value="F:glutamate-tRNA ligase activity"/>
    <property type="evidence" value="ECO:0007669"/>
    <property type="project" value="TreeGrafter"/>
</dbReference>
<organism evidence="3 4">
    <name type="scientific">Staphylotrichum tortipilum</name>
    <dbReference type="NCBI Taxonomy" id="2831512"/>
    <lineage>
        <taxon>Eukaryota</taxon>
        <taxon>Fungi</taxon>
        <taxon>Dikarya</taxon>
        <taxon>Ascomycota</taxon>
        <taxon>Pezizomycotina</taxon>
        <taxon>Sordariomycetes</taxon>
        <taxon>Sordariomycetidae</taxon>
        <taxon>Sordariales</taxon>
        <taxon>Chaetomiaceae</taxon>
        <taxon>Staphylotrichum</taxon>
    </lineage>
</organism>
<dbReference type="EMBL" id="MU855527">
    <property type="protein sequence ID" value="KAK3902189.1"/>
    <property type="molecule type" value="Genomic_DNA"/>
</dbReference>
<dbReference type="GO" id="GO:0005524">
    <property type="term" value="F:ATP binding"/>
    <property type="evidence" value="ECO:0007669"/>
    <property type="project" value="InterPro"/>
</dbReference>
<comment type="caution">
    <text evidence="3">The sequence shown here is derived from an EMBL/GenBank/DDBJ whole genome shotgun (WGS) entry which is preliminary data.</text>
</comment>
<dbReference type="AlphaFoldDB" id="A0AAN6MKZ0"/>
<dbReference type="PANTHER" id="PTHR43097:SF5">
    <property type="entry name" value="GLUTAMATE--TRNA LIGASE"/>
    <property type="match status" value="1"/>
</dbReference>
<keyword evidence="1" id="KW-0648">Protein biosynthesis</keyword>
<dbReference type="SUPFAM" id="SSF50715">
    <property type="entry name" value="Ribosomal protein L25-like"/>
    <property type="match status" value="1"/>
</dbReference>
<protein>
    <submittedName>
        <fullName evidence="3">Ribosomal protein L25/Gln-tRNA synthetase</fullName>
    </submittedName>
</protein>
<dbReference type="GO" id="GO:0006424">
    <property type="term" value="P:glutamyl-tRNA aminoacylation"/>
    <property type="evidence" value="ECO:0007669"/>
    <property type="project" value="TreeGrafter"/>
</dbReference>
<sequence>MDWTILWATKKKAIDPLAPHHTAVSTLHAITAAISNGPDNPYTAPKPLHPKNPSLGTKSVVYSNTILFNQSDTSTFAQGEEITLMNWGNAIVRSLTTAPVGLVTAITVDLNLSGDAKTTSSMTFSHPTRPP</sequence>
<keyword evidence="3" id="KW-0689">Ribosomal protein</keyword>
<feature type="domain" description="Glutamyl/glutaminyl-tRNA synthetase class Ib anti-codon binding" evidence="2">
    <location>
        <begin position="18"/>
        <end position="108"/>
    </location>
</feature>
<evidence type="ECO:0000256" key="1">
    <source>
        <dbReference type="ARBA" id="ARBA00022917"/>
    </source>
</evidence>
<dbReference type="InterPro" id="IPR020059">
    <property type="entry name" value="Glu/Gln-tRNA-synth_Ib_codon-bd"/>
</dbReference>
<proteinExistence type="predicted"/>
<evidence type="ECO:0000313" key="3">
    <source>
        <dbReference type="EMBL" id="KAK3902189.1"/>
    </source>
</evidence>
<reference evidence="3" key="1">
    <citation type="journal article" date="2023" name="Mol. Phylogenet. Evol.">
        <title>Genome-scale phylogeny and comparative genomics of the fungal order Sordariales.</title>
        <authorList>
            <person name="Hensen N."/>
            <person name="Bonometti L."/>
            <person name="Westerberg I."/>
            <person name="Brannstrom I.O."/>
            <person name="Guillou S."/>
            <person name="Cros-Aarteil S."/>
            <person name="Calhoun S."/>
            <person name="Haridas S."/>
            <person name="Kuo A."/>
            <person name="Mondo S."/>
            <person name="Pangilinan J."/>
            <person name="Riley R."/>
            <person name="LaButti K."/>
            <person name="Andreopoulos B."/>
            <person name="Lipzen A."/>
            <person name="Chen C."/>
            <person name="Yan M."/>
            <person name="Daum C."/>
            <person name="Ng V."/>
            <person name="Clum A."/>
            <person name="Steindorff A."/>
            <person name="Ohm R.A."/>
            <person name="Martin F."/>
            <person name="Silar P."/>
            <person name="Natvig D.O."/>
            <person name="Lalanne C."/>
            <person name="Gautier V."/>
            <person name="Ament-Velasquez S.L."/>
            <person name="Kruys A."/>
            <person name="Hutchinson M.I."/>
            <person name="Powell A.J."/>
            <person name="Barry K."/>
            <person name="Miller A.N."/>
            <person name="Grigoriev I.V."/>
            <person name="Debuchy R."/>
            <person name="Gladieux P."/>
            <person name="Hiltunen Thoren M."/>
            <person name="Johannesson H."/>
        </authorList>
    </citation>
    <scope>NUCLEOTIDE SEQUENCE</scope>
    <source>
        <strain evidence="3">CBS 103.79</strain>
    </source>
</reference>
<accession>A0AAN6MKZ0</accession>
<evidence type="ECO:0000313" key="4">
    <source>
        <dbReference type="Proteomes" id="UP001303889"/>
    </source>
</evidence>
<dbReference type="GO" id="GO:0017102">
    <property type="term" value="C:methionyl glutamyl tRNA synthetase complex"/>
    <property type="evidence" value="ECO:0007669"/>
    <property type="project" value="TreeGrafter"/>
</dbReference>
<dbReference type="GO" id="GO:0005829">
    <property type="term" value="C:cytosol"/>
    <property type="evidence" value="ECO:0007669"/>
    <property type="project" value="TreeGrafter"/>
</dbReference>
<evidence type="ECO:0000259" key="2">
    <source>
        <dbReference type="Pfam" id="PF03950"/>
    </source>
</evidence>
<dbReference type="GO" id="GO:0005840">
    <property type="term" value="C:ribosome"/>
    <property type="evidence" value="ECO:0007669"/>
    <property type="project" value="UniProtKB-KW"/>
</dbReference>
<dbReference type="Pfam" id="PF03950">
    <property type="entry name" value="tRNA-synt_1c_C"/>
    <property type="match status" value="1"/>
</dbReference>
<dbReference type="InterPro" id="IPR050132">
    <property type="entry name" value="Gln/Glu-tRNA_Ligase"/>
</dbReference>
<dbReference type="InterPro" id="IPR011035">
    <property type="entry name" value="Ribosomal_bL25/Gln-tRNA_synth"/>
</dbReference>
<keyword evidence="4" id="KW-1185">Reference proteome</keyword>
<name>A0AAN6MKZ0_9PEZI</name>
<keyword evidence="3" id="KW-0687">Ribonucleoprotein</keyword>
<reference evidence="3" key="2">
    <citation type="submission" date="2023-05" db="EMBL/GenBank/DDBJ databases">
        <authorList>
            <consortium name="Lawrence Berkeley National Laboratory"/>
            <person name="Steindorff A."/>
            <person name="Hensen N."/>
            <person name="Bonometti L."/>
            <person name="Westerberg I."/>
            <person name="Brannstrom I.O."/>
            <person name="Guillou S."/>
            <person name="Cros-Aarteil S."/>
            <person name="Calhoun S."/>
            <person name="Haridas S."/>
            <person name="Kuo A."/>
            <person name="Mondo S."/>
            <person name="Pangilinan J."/>
            <person name="Riley R."/>
            <person name="Labutti K."/>
            <person name="Andreopoulos B."/>
            <person name="Lipzen A."/>
            <person name="Chen C."/>
            <person name="Yanf M."/>
            <person name="Daum C."/>
            <person name="Ng V."/>
            <person name="Clum A."/>
            <person name="Ohm R."/>
            <person name="Martin F."/>
            <person name="Silar P."/>
            <person name="Natvig D."/>
            <person name="Lalanne C."/>
            <person name="Gautier V."/>
            <person name="Ament-Velasquez S.L."/>
            <person name="Kruys A."/>
            <person name="Hutchinson M.I."/>
            <person name="Powell A.J."/>
            <person name="Barry K."/>
            <person name="Miller A.N."/>
            <person name="Grigoriev I.V."/>
            <person name="Debuchy R."/>
            <person name="Gladieux P."/>
            <person name="Thoren M.H."/>
            <person name="Johannesson H."/>
        </authorList>
    </citation>
    <scope>NUCLEOTIDE SEQUENCE</scope>
    <source>
        <strain evidence="3">CBS 103.79</strain>
    </source>
</reference>
<dbReference type="PANTHER" id="PTHR43097">
    <property type="entry name" value="GLUTAMINE-TRNA LIGASE"/>
    <property type="match status" value="1"/>
</dbReference>
<gene>
    <name evidence="3" type="ORF">C8A05DRAFT_34128</name>
</gene>
<dbReference type="Proteomes" id="UP001303889">
    <property type="component" value="Unassembled WGS sequence"/>
</dbReference>